<dbReference type="RefSeq" id="WP_244614252.1">
    <property type="nucleotide sequence ID" value="NZ_JAPZLP010000005.1"/>
</dbReference>
<gene>
    <name evidence="1" type="ORF">O9X88_19335</name>
</gene>
<dbReference type="Proteomes" id="UP001151018">
    <property type="component" value="Unassembled WGS sequence"/>
</dbReference>
<evidence type="ECO:0000313" key="2">
    <source>
        <dbReference type="Proteomes" id="UP001151018"/>
    </source>
</evidence>
<comment type="caution">
    <text evidence="1">The sequence shown here is derived from an EMBL/GenBank/DDBJ whole genome shotgun (WGS) entry which is preliminary data.</text>
</comment>
<accession>A0A9X3KRK4</accession>
<organism evidence="1 2">
    <name type="scientific">Agrobacterium salinitolerans</name>
    <dbReference type="NCBI Taxonomy" id="1183413"/>
    <lineage>
        <taxon>Bacteria</taxon>
        <taxon>Pseudomonadati</taxon>
        <taxon>Pseudomonadota</taxon>
        <taxon>Alphaproteobacteria</taxon>
        <taxon>Hyphomicrobiales</taxon>
        <taxon>Rhizobiaceae</taxon>
        <taxon>Rhizobium/Agrobacterium group</taxon>
        <taxon>Agrobacterium</taxon>
    </lineage>
</organism>
<protein>
    <submittedName>
        <fullName evidence="1">Uncharacterized protein</fullName>
    </submittedName>
</protein>
<evidence type="ECO:0000313" key="1">
    <source>
        <dbReference type="EMBL" id="MCZ7939704.1"/>
    </source>
</evidence>
<sequence length="94" mass="10316">MTHAQFRLCGIVALLQFLDLRPHVRLGRGEGVDLPCQGATLVLDLIERIVERGERRAALHGAVGDLLDDALLLALQIVQFARHLLALGFRAAKL</sequence>
<proteinExistence type="predicted"/>
<dbReference type="AlphaFoldDB" id="A0A9X3KRK4"/>
<name>A0A9X3KRK4_9HYPH</name>
<reference evidence="1" key="1">
    <citation type="submission" date="2022-12" db="EMBL/GenBank/DDBJ databases">
        <title>Draft genome sequences of 22 rhizogenic Agrobacterium biovar 1 strains, the causative agent of hairy root disease.</title>
        <authorList>
            <person name="Kim N."/>
            <person name="Vargas P."/>
            <person name="Rediers H."/>
        </authorList>
    </citation>
    <scope>NUCLEOTIDE SEQUENCE</scope>
    <source>
        <strain evidence="1">ST15.13.006</strain>
    </source>
</reference>
<dbReference type="EMBL" id="JAPZLR010000014">
    <property type="protein sequence ID" value="MCZ7939704.1"/>
    <property type="molecule type" value="Genomic_DNA"/>
</dbReference>